<evidence type="ECO:0000259" key="5">
    <source>
        <dbReference type="SMART" id="SM00523"/>
    </source>
</evidence>
<dbReference type="InParanoid" id="A0A194QKZ4"/>
<gene>
    <name evidence="6" type="ORF">RR48_14506</name>
</gene>
<sequence length="169" mass="18836">MFRRRALRRRLAAAGAPSVPDDQLRGLARALDAGPGGTACVPGAALRLPAARAFLHPELRDLAELRRLPLCSDHRCCNPYHFSRLCKPVKIDSYVEYSEATLRRGMRVSRRRAAACRRGRYLFRHNCSAADWRRRRRAAGRRPAAGRGAGARTALAQVRHKPVSTFVVA</sequence>
<dbReference type="AlphaFoldDB" id="A0A194QKZ4"/>
<keyword evidence="4" id="KW-0539">Nucleus</keyword>
<dbReference type="InterPro" id="IPR003619">
    <property type="entry name" value="MAD_homology1_Dwarfin-type"/>
</dbReference>
<comment type="subcellular location">
    <subcellularLocation>
        <location evidence="1">Nucleus</location>
    </subcellularLocation>
</comment>
<evidence type="ECO:0000313" key="7">
    <source>
        <dbReference type="Proteomes" id="UP000053240"/>
    </source>
</evidence>
<reference evidence="6 7" key="1">
    <citation type="journal article" date="2015" name="Nat. Commun.">
        <title>Outbred genome sequencing and CRISPR/Cas9 gene editing in butterflies.</title>
        <authorList>
            <person name="Li X."/>
            <person name="Fan D."/>
            <person name="Zhang W."/>
            <person name="Liu G."/>
            <person name="Zhang L."/>
            <person name="Zhao L."/>
            <person name="Fang X."/>
            <person name="Chen L."/>
            <person name="Dong Y."/>
            <person name="Chen Y."/>
            <person name="Ding Y."/>
            <person name="Zhao R."/>
            <person name="Feng M."/>
            <person name="Zhu Y."/>
            <person name="Feng Y."/>
            <person name="Jiang X."/>
            <person name="Zhu D."/>
            <person name="Xiang H."/>
            <person name="Feng X."/>
            <person name="Li S."/>
            <person name="Wang J."/>
            <person name="Zhang G."/>
            <person name="Kronforst M.R."/>
            <person name="Wang W."/>
        </authorList>
    </citation>
    <scope>NUCLEOTIDE SEQUENCE [LARGE SCALE GENOMIC DNA]</scope>
    <source>
        <strain evidence="6">Ya'a_city_454_Pm</strain>
        <tissue evidence="6">Whole body</tissue>
    </source>
</reference>
<keyword evidence="7" id="KW-1185">Reference proteome</keyword>
<evidence type="ECO:0000256" key="1">
    <source>
        <dbReference type="ARBA" id="ARBA00004123"/>
    </source>
</evidence>
<evidence type="ECO:0000256" key="4">
    <source>
        <dbReference type="ARBA" id="ARBA00023242"/>
    </source>
</evidence>
<dbReference type="EMBL" id="KQ461198">
    <property type="protein sequence ID" value="KPJ06064.1"/>
    <property type="molecule type" value="Genomic_DNA"/>
</dbReference>
<dbReference type="GO" id="GO:0005634">
    <property type="term" value="C:nucleus"/>
    <property type="evidence" value="ECO:0007669"/>
    <property type="project" value="UniProtKB-SubCell"/>
</dbReference>
<keyword evidence="3" id="KW-0804">Transcription</keyword>
<evidence type="ECO:0000256" key="3">
    <source>
        <dbReference type="ARBA" id="ARBA00023163"/>
    </source>
</evidence>
<keyword evidence="2" id="KW-0805">Transcription regulation</keyword>
<evidence type="ECO:0000256" key="2">
    <source>
        <dbReference type="ARBA" id="ARBA00023015"/>
    </source>
</evidence>
<dbReference type="GO" id="GO:0006355">
    <property type="term" value="P:regulation of DNA-templated transcription"/>
    <property type="evidence" value="ECO:0007669"/>
    <property type="project" value="InterPro"/>
</dbReference>
<dbReference type="InterPro" id="IPR036578">
    <property type="entry name" value="SMAD_MH1_sf"/>
</dbReference>
<dbReference type="Proteomes" id="UP000053240">
    <property type="component" value="Unassembled WGS sequence"/>
</dbReference>
<feature type="domain" description="MAD homology 1 Dwarfin-type" evidence="5">
    <location>
        <begin position="2"/>
        <end position="89"/>
    </location>
</feature>
<dbReference type="Gene3D" id="3.90.520.10">
    <property type="entry name" value="SMAD MH1 domain"/>
    <property type="match status" value="1"/>
</dbReference>
<protein>
    <recommendedName>
        <fullName evidence="5">MAD homology 1 Dwarfin-type domain-containing protein</fullName>
    </recommendedName>
</protein>
<name>A0A194QKZ4_PAPMA</name>
<organism evidence="6 7">
    <name type="scientific">Papilio machaon</name>
    <name type="common">Old World swallowtail butterfly</name>
    <dbReference type="NCBI Taxonomy" id="76193"/>
    <lineage>
        <taxon>Eukaryota</taxon>
        <taxon>Metazoa</taxon>
        <taxon>Ecdysozoa</taxon>
        <taxon>Arthropoda</taxon>
        <taxon>Hexapoda</taxon>
        <taxon>Insecta</taxon>
        <taxon>Pterygota</taxon>
        <taxon>Neoptera</taxon>
        <taxon>Endopterygota</taxon>
        <taxon>Lepidoptera</taxon>
        <taxon>Glossata</taxon>
        <taxon>Ditrysia</taxon>
        <taxon>Papilionoidea</taxon>
        <taxon>Papilionidae</taxon>
        <taxon>Papilioninae</taxon>
        <taxon>Papilio</taxon>
    </lineage>
</organism>
<proteinExistence type="predicted"/>
<dbReference type="SUPFAM" id="SSF56366">
    <property type="entry name" value="SMAD MH1 domain"/>
    <property type="match status" value="1"/>
</dbReference>
<evidence type="ECO:0000313" key="6">
    <source>
        <dbReference type="EMBL" id="KPJ06064.1"/>
    </source>
</evidence>
<dbReference type="SMART" id="SM00523">
    <property type="entry name" value="DWA"/>
    <property type="match status" value="1"/>
</dbReference>
<accession>A0A194QKZ4</accession>